<accession>A0A8H3XFA6</accession>
<dbReference type="EMBL" id="WTPW01001104">
    <property type="protein sequence ID" value="KAF0456440.1"/>
    <property type="molecule type" value="Genomic_DNA"/>
</dbReference>
<name>A0A8H3XFA6_GIGMA</name>
<organism evidence="2 3">
    <name type="scientific">Gigaspora margarita</name>
    <dbReference type="NCBI Taxonomy" id="4874"/>
    <lineage>
        <taxon>Eukaryota</taxon>
        <taxon>Fungi</taxon>
        <taxon>Fungi incertae sedis</taxon>
        <taxon>Mucoromycota</taxon>
        <taxon>Glomeromycotina</taxon>
        <taxon>Glomeromycetes</taxon>
        <taxon>Diversisporales</taxon>
        <taxon>Gigasporaceae</taxon>
        <taxon>Gigaspora</taxon>
    </lineage>
</organism>
<evidence type="ECO:0000313" key="2">
    <source>
        <dbReference type="EMBL" id="KAF0456440.1"/>
    </source>
</evidence>
<dbReference type="GO" id="GO:0005758">
    <property type="term" value="C:mitochondrial intermembrane space"/>
    <property type="evidence" value="ECO:0007669"/>
    <property type="project" value="InterPro"/>
</dbReference>
<dbReference type="PANTHER" id="PTHR31905">
    <property type="entry name" value="COILED-COIL DOMAIN-CONTAINING PROTEIN 58"/>
    <property type="match status" value="1"/>
</dbReference>
<evidence type="ECO:0000313" key="3">
    <source>
        <dbReference type="Proteomes" id="UP000439903"/>
    </source>
</evidence>
<comment type="caution">
    <text evidence="2">The sequence shown here is derived from an EMBL/GenBank/DDBJ whole genome shotgun (WGS) entry which is preliminary data.</text>
</comment>
<dbReference type="OrthoDB" id="5593818at2759"/>
<sequence>MEEIEVDSSICYNLTYFKDLMKEYRKIDDNIILRMNTTNTHSEQACAKFFKQLTKAYSKRGQIINRCLKIIDQELEKKQKALADDPYDNDLKNQMFVEESKRRMINNEITVEEIVRDRSLTVFKNKCRMFHIPKEISEIINRQ</sequence>
<keyword evidence="3" id="KW-1185">Reference proteome</keyword>
<dbReference type="InterPro" id="IPR019171">
    <property type="entry name" value="MIX23"/>
</dbReference>
<dbReference type="Proteomes" id="UP000439903">
    <property type="component" value="Unassembled WGS sequence"/>
</dbReference>
<protein>
    <submittedName>
        <fullName evidence="2">Caffeine-induced death protein 2</fullName>
    </submittedName>
</protein>
<reference evidence="2 3" key="1">
    <citation type="journal article" date="2019" name="Environ. Microbiol.">
        <title>At the nexus of three kingdoms: the genome of the mycorrhizal fungus Gigaspora margarita provides insights into plant, endobacterial and fungal interactions.</title>
        <authorList>
            <person name="Venice F."/>
            <person name="Ghignone S."/>
            <person name="Salvioli di Fossalunga A."/>
            <person name="Amselem J."/>
            <person name="Novero M."/>
            <person name="Xianan X."/>
            <person name="Sedzielewska Toro K."/>
            <person name="Morin E."/>
            <person name="Lipzen A."/>
            <person name="Grigoriev I.V."/>
            <person name="Henrissat B."/>
            <person name="Martin F.M."/>
            <person name="Bonfante P."/>
        </authorList>
    </citation>
    <scope>NUCLEOTIDE SEQUENCE [LARGE SCALE GENOMIC DNA]</scope>
    <source>
        <strain evidence="2 3">BEG34</strain>
    </source>
</reference>
<dbReference type="PANTHER" id="PTHR31905:SF2">
    <property type="entry name" value="PROTEIN MIX23"/>
    <property type="match status" value="1"/>
</dbReference>
<evidence type="ECO:0000256" key="1">
    <source>
        <dbReference type="ARBA" id="ARBA00024204"/>
    </source>
</evidence>
<proteinExistence type="inferred from homology"/>
<comment type="similarity">
    <text evidence="1">Belongs to the MIX23 family.</text>
</comment>
<gene>
    <name evidence="2" type="ORF">F8M41_001355</name>
</gene>
<dbReference type="Pfam" id="PF09774">
    <property type="entry name" value="MIX23"/>
    <property type="match status" value="1"/>
</dbReference>
<dbReference type="AlphaFoldDB" id="A0A8H3XFA6"/>